<gene>
    <name evidence="2" type="ORF">Lalb_Chr01g0004001</name>
</gene>
<dbReference type="AlphaFoldDB" id="A0A6A4R3A7"/>
<keyword evidence="1" id="KW-0472">Membrane</keyword>
<dbReference type="EMBL" id="WOCE01000001">
    <property type="protein sequence ID" value="KAE9620527.1"/>
    <property type="molecule type" value="Genomic_DNA"/>
</dbReference>
<accession>A0A6A4R3A7</accession>
<feature type="transmembrane region" description="Helical" evidence="1">
    <location>
        <begin position="36"/>
        <end position="60"/>
    </location>
</feature>
<evidence type="ECO:0000313" key="3">
    <source>
        <dbReference type="Proteomes" id="UP000447434"/>
    </source>
</evidence>
<name>A0A6A4R3A7_LUPAL</name>
<evidence type="ECO:0000256" key="1">
    <source>
        <dbReference type="SAM" id="Phobius"/>
    </source>
</evidence>
<keyword evidence="3" id="KW-1185">Reference proteome</keyword>
<evidence type="ECO:0000313" key="2">
    <source>
        <dbReference type="EMBL" id="KAE9620527.1"/>
    </source>
</evidence>
<dbReference type="Proteomes" id="UP000447434">
    <property type="component" value="Chromosome 1"/>
</dbReference>
<keyword evidence="1" id="KW-0812">Transmembrane</keyword>
<comment type="caution">
    <text evidence="2">The sequence shown here is derived from an EMBL/GenBank/DDBJ whole genome shotgun (WGS) entry which is preliminary data.</text>
</comment>
<sequence length="62" mass="6959">MLNLQHLSSTVRRSMSLDSSIEHTTKLKLSVRDLSIFSTIFTSFISSPQFLISFAVSITLPK</sequence>
<keyword evidence="1" id="KW-1133">Transmembrane helix</keyword>
<reference evidence="3" key="1">
    <citation type="journal article" date="2020" name="Nat. Commun.">
        <title>Genome sequence of the cluster root forming white lupin.</title>
        <authorList>
            <person name="Hufnagel B."/>
            <person name="Marques A."/>
            <person name="Soriano A."/>
            <person name="Marques L."/>
            <person name="Divol F."/>
            <person name="Doumas P."/>
            <person name="Sallet E."/>
            <person name="Mancinotti D."/>
            <person name="Carrere S."/>
            <person name="Marande W."/>
            <person name="Arribat S."/>
            <person name="Keller J."/>
            <person name="Huneau C."/>
            <person name="Blein T."/>
            <person name="Aime D."/>
            <person name="Laguerre M."/>
            <person name="Taylor J."/>
            <person name="Schubert V."/>
            <person name="Nelson M."/>
            <person name="Geu-Flores F."/>
            <person name="Crespi M."/>
            <person name="Gallardo-Guerrero K."/>
            <person name="Delaux P.-M."/>
            <person name="Salse J."/>
            <person name="Berges H."/>
            <person name="Guyot R."/>
            <person name="Gouzy J."/>
            <person name="Peret B."/>
        </authorList>
    </citation>
    <scope>NUCLEOTIDE SEQUENCE [LARGE SCALE GENOMIC DNA]</scope>
    <source>
        <strain evidence="3">cv. Amiga</strain>
    </source>
</reference>
<protein>
    <submittedName>
        <fullName evidence="2">Uncharacterized protein</fullName>
    </submittedName>
</protein>
<proteinExistence type="predicted"/>
<organism evidence="2 3">
    <name type="scientific">Lupinus albus</name>
    <name type="common">White lupine</name>
    <name type="synonym">Lupinus termis</name>
    <dbReference type="NCBI Taxonomy" id="3870"/>
    <lineage>
        <taxon>Eukaryota</taxon>
        <taxon>Viridiplantae</taxon>
        <taxon>Streptophyta</taxon>
        <taxon>Embryophyta</taxon>
        <taxon>Tracheophyta</taxon>
        <taxon>Spermatophyta</taxon>
        <taxon>Magnoliopsida</taxon>
        <taxon>eudicotyledons</taxon>
        <taxon>Gunneridae</taxon>
        <taxon>Pentapetalae</taxon>
        <taxon>rosids</taxon>
        <taxon>fabids</taxon>
        <taxon>Fabales</taxon>
        <taxon>Fabaceae</taxon>
        <taxon>Papilionoideae</taxon>
        <taxon>50 kb inversion clade</taxon>
        <taxon>genistoids sensu lato</taxon>
        <taxon>core genistoids</taxon>
        <taxon>Genisteae</taxon>
        <taxon>Lupinus</taxon>
    </lineage>
</organism>